<keyword evidence="4 7" id="KW-1133">Transmembrane helix</keyword>
<dbReference type="Proteomes" id="UP001161580">
    <property type="component" value="Unassembled WGS sequence"/>
</dbReference>
<evidence type="ECO:0000313" key="8">
    <source>
        <dbReference type="EMBL" id="MDI7923439.1"/>
    </source>
</evidence>
<evidence type="ECO:0000256" key="3">
    <source>
        <dbReference type="ARBA" id="ARBA00022692"/>
    </source>
</evidence>
<evidence type="ECO:0000256" key="2">
    <source>
        <dbReference type="ARBA" id="ARBA00022448"/>
    </source>
</evidence>
<keyword evidence="9" id="KW-1185">Reference proteome</keyword>
<dbReference type="EMBL" id="JALDYZ010000008">
    <property type="protein sequence ID" value="MDI7923439.1"/>
    <property type="molecule type" value="Genomic_DNA"/>
</dbReference>
<dbReference type="PRINTS" id="PR00783">
    <property type="entry name" value="MINTRINSICP"/>
</dbReference>
<feature type="transmembrane region" description="Helical" evidence="7">
    <location>
        <begin position="128"/>
        <end position="146"/>
    </location>
</feature>
<dbReference type="PANTHER" id="PTHR45724">
    <property type="entry name" value="AQUAPORIN NIP2-1"/>
    <property type="match status" value="1"/>
</dbReference>
<feature type="transmembrane region" description="Helical" evidence="7">
    <location>
        <begin position="88"/>
        <end position="108"/>
    </location>
</feature>
<protein>
    <submittedName>
        <fullName evidence="8">Aquaporin family protein</fullName>
    </submittedName>
</protein>
<evidence type="ECO:0000256" key="4">
    <source>
        <dbReference type="ARBA" id="ARBA00022989"/>
    </source>
</evidence>
<sequence length="234" mass="24534">MNVTVDLGRRLVAEALGTVILLATVVGSGIMADRLTDDVAVSLLGNTIPTGAILFVLITILGPISGAHFNPAVTIVFTVRRELDVSALAPYILAQIAGGVFGTMIAHVMFDLPLLQVSGTIRTGSAQWIAEAVATFGLLLTILGGLRFRVEAVPMLVGLYITAAYWFTASTSFANPAVAIARSITDTFSGIRPVDLPGFIVAQILGALIAAALAGWLFAERRYKLPPITAQGTD</sequence>
<accession>A0AAE3U1V5</accession>
<dbReference type="InterPro" id="IPR000425">
    <property type="entry name" value="MIP"/>
</dbReference>
<dbReference type="PANTHER" id="PTHR45724:SF13">
    <property type="entry name" value="AQUAPORIN NIP1-1-RELATED"/>
    <property type="match status" value="1"/>
</dbReference>
<evidence type="ECO:0000313" key="9">
    <source>
        <dbReference type="Proteomes" id="UP001161580"/>
    </source>
</evidence>
<reference evidence="8" key="1">
    <citation type="submission" date="2022-03" db="EMBL/GenBank/DDBJ databases">
        <title>Fererhizobium litorale gen. nov., sp. nov., isolated from sandy sediments of the Sea of Japan seashore.</title>
        <authorList>
            <person name="Romanenko L."/>
            <person name="Kurilenko V."/>
            <person name="Otstavnykh N."/>
            <person name="Svetashev V."/>
            <person name="Tekutyeva L."/>
            <person name="Isaeva M."/>
            <person name="Mikhailov V."/>
        </authorList>
    </citation>
    <scope>NUCLEOTIDE SEQUENCE</scope>
    <source>
        <strain evidence="8">KMM 9576</strain>
    </source>
</reference>
<proteinExistence type="inferred from homology"/>
<feature type="transmembrane region" description="Helical" evidence="7">
    <location>
        <begin position="12"/>
        <end position="32"/>
    </location>
</feature>
<dbReference type="Gene3D" id="1.20.1080.10">
    <property type="entry name" value="Glycerol uptake facilitator protein"/>
    <property type="match status" value="1"/>
</dbReference>
<dbReference type="InterPro" id="IPR023271">
    <property type="entry name" value="Aquaporin-like"/>
</dbReference>
<organism evidence="8 9">
    <name type="scientific">Ferirhizobium litorale</name>
    <dbReference type="NCBI Taxonomy" id="2927786"/>
    <lineage>
        <taxon>Bacteria</taxon>
        <taxon>Pseudomonadati</taxon>
        <taxon>Pseudomonadota</taxon>
        <taxon>Alphaproteobacteria</taxon>
        <taxon>Hyphomicrobiales</taxon>
        <taxon>Rhizobiaceae</taxon>
        <taxon>Ferirhizobium</taxon>
    </lineage>
</organism>
<evidence type="ECO:0000256" key="5">
    <source>
        <dbReference type="ARBA" id="ARBA00023136"/>
    </source>
</evidence>
<dbReference type="GO" id="GO:0015267">
    <property type="term" value="F:channel activity"/>
    <property type="evidence" value="ECO:0007669"/>
    <property type="project" value="InterPro"/>
</dbReference>
<keyword evidence="3 6" id="KW-0812">Transmembrane</keyword>
<dbReference type="GO" id="GO:0016020">
    <property type="term" value="C:membrane"/>
    <property type="evidence" value="ECO:0007669"/>
    <property type="project" value="UniProtKB-SubCell"/>
</dbReference>
<dbReference type="SUPFAM" id="SSF81338">
    <property type="entry name" value="Aquaporin-like"/>
    <property type="match status" value="1"/>
</dbReference>
<gene>
    <name evidence="8" type="ORF">MRS75_15270</name>
</gene>
<comment type="similarity">
    <text evidence="6">Belongs to the MIP/aquaporin (TC 1.A.8) family.</text>
</comment>
<keyword evidence="5 7" id="KW-0472">Membrane</keyword>
<name>A0AAE3U1V5_9HYPH</name>
<comment type="caution">
    <text evidence="8">The sequence shown here is derived from an EMBL/GenBank/DDBJ whole genome shotgun (WGS) entry which is preliminary data.</text>
</comment>
<dbReference type="AlphaFoldDB" id="A0AAE3U1V5"/>
<dbReference type="Pfam" id="PF00230">
    <property type="entry name" value="MIP"/>
    <property type="match status" value="1"/>
</dbReference>
<comment type="subcellular location">
    <subcellularLocation>
        <location evidence="1">Membrane</location>
        <topology evidence="1">Multi-pass membrane protein</topology>
    </subcellularLocation>
</comment>
<dbReference type="InterPro" id="IPR034294">
    <property type="entry name" value="Aquaporin_transptr"/>
</dbReference>
<evidence type="ECO:0000256" key="7">
    <source>
        <dbReference type="SAM" id="Phobius"/>
    </source>
</evidence>
<evidence type="ECO:0000256" key="6">
    <source>
        <dbReference type="RuleBase" id="RU000477"/>
    </source>
</evidence>
<feature type="transmembrane region" description="Helical" evidence="7">
    <location>
        <begin position="52"/>
        <end position="76"/>
    </location>
</feature>
<dbReference type="RefSeq" id="WP_311787971.1">
    <property type="nucleotide sequence ID" value="NZ_JALDYY010000012.1"/>
</dbReference>
<feature type="transmembrane region" description="Helical" evidence="7">
    <location>
        <begin position="200"/>
        <end position="219"/>
    </location>
</feature>
<evidence type="ECO:0000256" key="1">
    <source>
        <dbReference type="ARBA" id="ARBA00004141"/>
    </source>
</evidence>
<feature type="transmembrane region" description="Helical" evidence="7">
    <location>
        <begin position="158"/>
        <end position="180"/>
    </location>
</feature>
<keyword evidence="2 6" id="KW-0813">Transport</keyword>